<keyword evidence="9 12" id="KW-0460">Magnesium</keyword>
<evidence type="ECO:0000256" key="11">
    <source>
        <dbReference type="ARBA" id="ARBA00048540"/>
    </source>
</evidence>
<sequence>MRRPPSPAGAATWVFLLACAALMLGGCRGEAPVQTTAFIAFGASADLRLVGVEDAAAEAITDEIQRDFAFMDTRWRSGQSDTLARVNEALAAGKSVAAPPSILPLVRLAQRYAEQSGGLLNLATGRLAALWGFHAASQQGGPPPSAAAIRELIEAAPQMSDLVIDGLELRSTNPTAQLDLDPIASGYGIDLAIDYLREQGVRHALLRVGNGLRAIGDRAGKPWRVVVPRPSGSGVYGTVEISGDESVVTVGDYERSFLYAGETYHAILDPRTGYPAGGAQAVTVIDEDAATAAAAARALFIAGPDRWPQVAAAMGVSQALLFDREGTAQMTPDMAARLVRLDEAREVSIRAPAVDVGAEQG</sequence>
<evidence type="ECO:0000256" key="8">
    <source>
        <dbReference type="ARBA" id="ARBA00022827"/>
    </source>
</evidence>
<evidence type="ECO:0000256" key="4">
    <source>
        <dbReference type="ARBA" id="ARBA00016337"/>
    </source>
</evidence>
<keyword evidence="13" id="KW-0472">Membrane</keyword>
<comment type="similarity">
    <text evidence="2 12 13">Belongs to the ApbE family.</text>
</comment>
<dbReference type="GO" id="GO:0046872">
    <property type="term" value="F:metal ion binding"/>
    <property type="evidence" value="ECO:0007669"/>
    <property type="project" value="UniProtKB-UniRule"/>
</dbReference>
<keyword evidence="13 14" id="KW-0449">Lipoprotein</keyword>
<name>L0H0W0_9GAMM</name>
<evidence type="ECO:0000256" key="5">
    <source>
        <dbReference type="ARBA" id="ARBA00022630"/>
    </source>
</evidence>
<evidence type="ECO:0000256" key="10">
    <source>
        <dbReference type="ARBA" id="ARBA00031306"/>
    </source>
</evidence>
<accession>L0H0W0</accession>
<dbReference type="STRING" id="765912.Thimo_2551"/>
<dbReference type="GO" id="GO:0016740">
    <property type="term" value="F:transferase activity"/>
    <property type="evidence" value="ECO:0007669"/>
    <property type="project" value="UniProtKB-UniRule"/>
</dbReference>
<dbReference type="Proteomes" id="UP000010816">
    <property type="component" value="Chromosome"/>
</dbReference>
<comment type="subcellular location">
    <subcellularLocation>
        <location evidence="13">Cell inner membrane</location>
        <topology evidence="13">Lipid-anchor</topology>
        <orientation evidence="13">Periplasmic side</orientation>
    </subcellularLocation>
</comment>
<comment type="catalytic activity">
    <reaction evidence="11 12 13">
        <text>L-threonyl-[protein] + FAD = FMN-L-threonyl-[protein] + AMP + H(+)</text>
        <dbReference type="Rhea" id="RHEA:36847"/>
        <dbReference type="Rhea" id="RHEA-COMP:11060"/>
        <dbReference type="Rhea" id="RHEA-COMP:11061"/>
        <dbReference type="ChEBI" id="CHEBI:15378"/>
        <dbReference type="ChEBI" id="CHEBI:30013"/>
        <dbReference type="ChEBI" id="CHEBI:57692"/>
        <dbReference type="ChEBI" id="CHEBI:74257"/>
        <dbReference type="ChEBI" id="CHEBI:456215"/>
        <dbReference type="EC" id="2.7.1.180"/>
    </reaction>
</comment>
<dbReference type="Gene3D" id="3.10.520.10">
    <property type="entry name" value="ApbE-like domains"/>
    <property type="match status" value="1"/>
</dbReference>
<keyword evidence="5 12" id="KW-0285">Flavoprotein</keyword>
<dbReference type="PIRSF" id="PIRSF006268">
    <property type="entry name" value="ApbE"/>
    <property type="match status" value="1"/>
</dbReference>
<dbReference type="PROSITE" id="PS51257">
    <property type="entry name" value="PROKAR_LIPOPROTEIN"/>
    <property type="match status" value="1"/>
</dbReference>
<dbReference type="PANTHER" id="PTHR30040">
    <property type="entry name" value="THIAMINE BIOSYNTHESIS LIPOPROTEIN APBE"/>
    <property type="match status" value="1"/>
</dbReference>
<keyword evidence="8 12" id="KW-0274">FAD</keyword>
<comment type="cofactor">
    <cofactor evidence="1 13">
        <name>Mg(2+)</name>
        <dbReference type="ChEBI" id="CHEBI:18420"/>
    </cofactor>
</comment>
<reference evidence="14 15" key="1">
    <citation type="submission" date="2011-09" db="EMBL/GenBank/DDBJ databases">
        <title>Complete sequence of chromosome of Thioflavicoccus mobilis 8321.</title>
        <authorList>
            <consortium name="US DOE Joint Genome Institute"/>
            <person name="Lucas S."/>
            <person name="Han J."/>
            <person name="Lapidus A."/>
            <person name="Cheng J.-F."/>
            <person name="Goodwin L."/>
            <person name="Pitluck S."/>
            <person name="Peters L."/>
            <person name="Ovchinnikova G."/>
            <person name="Lu M."/>
            <person name="Detter J.C."/>
            <person name="Han C."/>
            <person name="Tapia R."/>
            <person name="Land M."/>
            <person name="Hauser L."/>
            <person name="Kyrpides N."/>
            <person name="Ivanova N."/>
            <person name="Pagani I."/>
            <person name="Vogl K."/>
            <person name="Liu Z."/>
            <person name="Imhoff J."/>
            <person name="Thiel V."/>
            <person name="Frigaard N.-U."/>
            <person name="Bryant D."/>
            <person name="Woyke T."/>
        </authorList>
    </citation>
    <scope>NUCLEOTIDE SEQUENCE [LARGE SCALE GENOMIC DNA]</scope>
    <source>
        <strain evidence="14 15">8321</strain>
    </source>
</reference>
<keyword evidence="13" id="KW-1003">Cell membrane</keyword>
<evidence type="ECO:0000256" key="3">
    <source>
        <dbReference type="ARBA" id="ARBA00011955"/>
    </source>
</evidence>
<keyword evidence="7 12" id="KW-0479">Metal-binding</keyword>
<evidence type="ECO:0000313" key="15">
    <source>
        <dbReference type="Proteomes" id="UP000010816"/>
    </source>
</evidence>
<dbReference type="InterPro" id="IPR003374">
    <property type="entry name" value="ApbE-like_sf"/>
</dbReference>
<keyword evidence="6 12" id="KW-0808">Transferase</keyword>
<dbReference type="EC" id="2.7.1.180" evidence="3 12"/>
<dbReference type="GO" id="GO:0005886">
    <property type="term" value="C:plasma membrane"/>
    <property type="evidence" value="ECO:0007669"/>
    <property type="project" value="UniProtKB-SubCell"/>
</dbReference>
<dbReference type="AlphaFoldDB" id="L0H0W0"/>
<evidence type="ECO:0000313" key="14">
    <source>
        <dbReference type="EMBL" id="AGA91275.1"/>
    </source>
</evidence>
<dbReference type="SUPFAM" id="SSF143631">
    <property type="entry name" value="ApbE-like"/>
    <property type="match status" value="1"/>
</dbReference>
<evidence type="ECO:0000256" key="7">
    <source>
        <dbReference type="ARBA" id="ARBA00022723"/>
    </source>
</evidence>
<dbReference type="Pfam" id="PF02424">
    <property type="entry name" value="ApbE"/>
    <property type="match status" value="1"/>
</dbReference>
<evidence type="ECO:0000256" key="6">
    <source>
        <dbReference type="ARBA" id="ARBA00022679"/>
    </source>
</evidence>
<gene>
    <name evidence="14" type="ORF">Thimo_2551</name>
</gene>
<evidence type="ECO:0000256" key="12">
    <source>
        <dbReference type="PIRNR" id="PIRNR006268"/>
    </source>
</evidence>
<proteinExistence type="inferred from homology"/>
<evidence type="ECO:0000256" key="2">
    <source>
        <dbReference type="ARBA" id="ARBA00008282"/>
    </source>
</evidence>
<comment type="function">
    <text evidence="13">Flavin transferase that catalyzes the transfer of the FMN moiety of FAD and its covalent binding to the hydroxyl group of a threonine residue in a target flavoprotein.</text>
</comment>
<keyword evidence="13" id="KW-0997">Cell inner membrane</keyword>
<dbReference type="OrthoDB" id="9778595at2"/>
<dbReference type="HOGENOM" id="CLU_044403_1_2_6"/>
<evidence type="ECO:0000256" key="1">
    <source>
        <dbReference type="ARBA" id="ARBA00001946"/>
    </source>
</evidence>
<dbReference type="KEGG" id="tmb:Thimo_2551"/>
<evidence type="ECO:0000256" key="13">
    <source>
        <dbReference type="RuleBase" id="RU363002"/>
    </source>
</evidence>
<organism evidence="14 15">
    <name type="scientific">Thioflavicoccus mobilis 8321</name>
    <dbReference type="NCBI Taxonomy" id="765912"/>
    <lineage>
        <taxon>Bacteria</taxon>
        <taxon>Pseudomonadati</taxon>
        <taxon>Pseudomonadota</taxon>
        <taxon>Gammaproteobacteria</taxon>
        <taxon>Chromatiales</taxon>
        <taxon>Chromatiaceae</taxon>
        <taxon>Thioflavicoccus</taxon>
    </lineage>
</organism>
<dbReference type="InterPro" id="IPR024932">
    <property type="entry name" value="ApbE"/>
</dbReference>
<protein>
    <recommendedName>
        <fullName evidence="4 12">FAD:protein FMN transferase</fullName>
        <ecNumber evidence="3 12">2.7.1.180</ecNumber>
    </recommendedName>
    <alternativeName>
        <fullName evidence="10 12">Flavin transferase</fullName>
    </alternativeName>
</protein>
<evidence type="ECO:0000256" key="9">
    <source>
        <dbReference type="ARBA" id="ARBA00022842"/>
    </source>
</evidence>
<dbReference type="PANTHER" id="PTHR30040:SF2">
    <property type="entry name" value="FAD:PROTEIN FMN TRANSFERASE"/>
    <property type="match status" value="1"/>
</dbReference>
<dbReference type="RefSeq" id="WP_015281408.1">
    <property type="nucleotide sequence ID" value="NC_019940.1"/>
</dbReference>
<dbReference type="EMBL" id="CP003051">
    <property type="protein sequence ID" value="AGA91275.1"/>
    <property type="molecule type" value="Genomic_DNA"/>
</dbReference>
<dbReference type="eggNOG" id="COG1477">
    <property type="taxonomic scope" value="Bacteria"/>
</dbReference>
<keyword evidence="15" id="KW-1185">Reference proteome</keyword>